<reference evidence="2" key="1">
    <citation type="submission" date="2021-06" db="EMBL/GenBank/DDBJ databases">
        <title>Comparative genomics, transcriptomics and evolutionary studies reveal genomic signatures of adaptation to plant cell wall in hemibiotrophic fungi.</title>
        <authorList>
            <consortium name="DOE Joint Genome Institute"/>
            <person name="Baroncelli R."/>
            <person name="Diaz J.F."/>
            <person name="Benocci T."/>
            <person name="Peng M."/>
            <person name="Battaglia E."/>
            <person name="Haridas S."/>
            <person name="Andreopoulos W."/>
            <person name="Labutti K."/>
            <person name="Pangilinan J."/>
            <person name="Floch G.L."/>
            <person name="Makela M.R."/>
            <person name="Henrissat B."/>
            <person name="Grigoriev I.V."/>
            <person name="Crouch J.A."/>
            <person name="De Vries R.P."/>
            <person name="Sukno S.A."/>
            <person name="Thon M.R."/>
        </authorList>
    </citation>
    <scope>NUCLEOTIDE SEQUENCE</scope>
    <source>
        <strain evidence="2">CBS 125086</strain>
    </source>
</reference>
<dbReference type="PANTHER" id="PTHR43130:SF7">
    <property type="entry name" value="DJ-1_PFPI DOMAIN-CONTAINING PROTEIN"/>
    <property type="match status" value="1"/>
</dbReference>
<name>A0AAD8Q2H2_9PEZI</name>
<proteinExistence type="predicted"/>
<dbReference type="AlphaFoldDB" id="A0AAD8Q2H2"/>
<dbReference type="InterPro" id="IPR029062">
    <property type="entry name" value="Class_I_gatase-like"/>
</dbReference>
<dbReference type="RefSeq" id="XP_060415352.1">
    <property type="nucleotide sequence ID" value="XM_060551136.1"/>
</dbReference>
<dbReference type="Proteomes" id="UP001230504">
    <property type="component" value="Unassembled WGS sequence"/>
</dbReference>
<dbReference type="PANTHER" id="PTHR43130">
    <property type="entry name" value="ARAC-FAMILY TRANSCRIPTIONAL REGULATOR"/>
    <property type="match status" value="1"/>
</dbReference>
<protein>
    <submittedName>
        <fullName evidence="2">DJ-1/PfpI family protein</fullName>
    </submittedName>
</protein>
<dbReference type="Pfam" id="PF01965">
    <property type="entry name" value="DJ-1_PfpI"/>
    <property type="match status" value="1"/>
</dbReference>
<evidence type="ECO:0000259" key="1">
    <source>
        <dbReference type="Pfam" id="PF01965"/>
    </source>
</evidence>
<dbReference type="EMBL" id="JAHLJV010000021">
    <property type="protein sequence ID" value="KAK1594131.1"/>
    <property type="molecule type" value="Genomic_DNA"/>
</dbReference>
<dbReference type="InterPro" id="IPR002818">
    <property type="entry name" value="DJ-1/PfpI"/>
</dbReference>
<gene>
    <name evidence="2" type="ORF">LY79DRAFT_160266</name>
</gene>
<comment type="caution">
    <text evidence="2">The sequence shown here is derived from an EMBL/GenBank/DDBJ whole genome shotgun (WGS) entry which is preliminary data.</text>
</comment>
<sequence length="231" mass="26035">MTALGSKKSIRIGVMLEAVQLSDIVGIDMFGNLSRKYYNKVKDYDPEFAKWADHPIDMDFFYISSTLAPAEMTPGLKFVPNVTYDDCPRDLDLVFTGGPMLDHRPPSADRFMKEAFPKTRVWLTTCIGSLWLASAGVLKGKIATTNRELLKFARETHPETEWLDQRWVVEEKEYEGEGKGELWTAGGAGAGLSMIITYLNKNFDPGFVQKLGIDVVAFEELALNQFYKTSR</sequence>
<dbReference type="SUPFAM" id="SSF52317">
    <property type="entry name" value="Class I glutamine amidotransferase-like"/>
    <property type="match status" value="1"/>
</dbReference>
<dbReference type="InterPro" id="IPR052158">
    <property type="entry name" value="INH-QAR"/>
</dbReference>
<evidence type="ECO:0000313" key="3">
    <source>
        <dbReference type="Proteomes" id="UP001230504"/>
    </source>
</evidence>
<dbReference type="Gene3D" id="3.40.50.880">
    <property type="match status" value="1"/>
</dbReference>
<dbReference type="GeneID" id="85435376"/>
<organism evidence="2 3">
    <name type="scientific">Colletotrichum navitas</name>
    <dbReference type="NCBI Taxonomy" id="681940"/>
    <lineage>
        <taxon>Eukaryota</taxon>
        <taxon>Fungi</taxon>
        <taxon>Dikarya</taxon>
        <taxon>Ascomycota</taxon>
        <taxon>Pezizomycotina</taxon>
        <taxon>Sordariomycetes</taxon>
        <taxon>Hypocreomycetidae</taxon>
        <taxon>Glomerellales</taxon>
        <taxon>Glomerellaceae</taxon>
        <taxon>Colletotrichum</taxon>
        <taxon>Colletotrichum graminicola species complex</taxon>
    </lineage>
</organism>
<feature type="domain" description="DJ-1/PfpI" evidence="1">
    <location>
        <begin position="62"/>
        <end position="172"/>
    </location>
</feature>
<accession>A0AAD8Q2H2</accession>
<evidence type="ECO:0000313" key="2">
    <source>
        <dbReference type="EMBL" id="KAK1594131.1"/>
    </source>
</evidence>
<keyword evidence="3" id="KW-1185">Reference proteome</keyword>